<dbReference type="Proteomes" id="UP000321172">
    <property type="component" value="Chromosome"/>
</dbReference>
<evidence type="ECO:0000256" key="7">
    <source>
        <dbReference type="SAM" id="MobiDB-lite"/>
    </source>
</evidence>
<sequence length="188" mass="19811">MTEITRVPLQPIAKGALGKLWLGVAAAALAAGGLAWATLPKGVDVDVIKAGTGPSPTVADVVQINYKGMLENGKVFDQAERAVFPVEGVIPGFTQALEKMQKGGKYKVEIPAELAYGAQAQRNPQTGAVEIPANSDLVFEIELLDFKSRAEVEAQMRMMQQLQQQMQAQGGGAAKGGMPKGGMPPQPQ</sequence>
<feature type="region of interest" description="Disordered" evidence="7">
    <location>
        <begin position="164"/>
        <end position="188"/>
    </location>
</feature>
<dbReference type="PROSITE" id="PS50059">
    <property type="entry name" value="FKBP_PPIASE"/>
    <property type="match status" value="1"/>
</dbReference>
<evidence type="ECO:0000259" key="9">
    <source>
        <dbReference type="PROSITE" id="PS50059"/>
    </source>
</evidence>
<evidence type="ECO:0000256" key="3">
    <source>
        <dbReference type="ARBA" id="ARBA00023110"/>
    </source>
</evidence>
<dbReference type="EMBL" id="CP042345">
    <property type="protein sequence ID" value="QEA14965.1"/>
    <property type="molecule type" value="Genomic_DNA"/>
</dbReference>
<proteinExistence type="inferred from homology"/>
<evidence type="ECO:0000256" key="1">
    <source>
        <dbReference type="ARBA" id="ARBA00000971"/>
    </source>
</evidence>
<feature type="compositionally biased region" description="Gly residues" evidence="7">
    <location>
        <begin position="169"/>
        <end position="180"/>
    </location>
</feature>
<dbReference type="InterPro" id="IPR046357">
    <property type="entry name" value="PPIase_dom_sf"/>
</dbReference>
<reference evidence="10 11" key="1">
    <citation type="journal article" date="2013" name="J. Microbiol. Biotechnol.">
        <title>Novosphingobium ginsenosidimutans sp. nov., with the ability to convert ginsenoside.</title>
        <authorList>
            <person name="Kim J.K."/>
            <person name="He D."/>
            <person name="Liu Q.M."/>
            <person name="Park H.Y."/>
            <person name="Jung M.S."/>
            <person name="Yoon M.H."/>
            <person name="Kim S.C."/>
            <person name="Im W.T."/>
        </authorList>
    </citation>
    <scope>NUCLEOTIDE SEQUENCE [LARGE SCALE GENOMIC DNA]</scope>
    <source>
        <strain evidence="10 11">FW-6</strain>
    </source>
</reference>
<evidence type="ECO:0000313" key="10">
    <source>
        <dbReference type="EMBL" id="QEA14965.1"/>
    </source>
</evidence>
<dbReference type="Gene3D" id="3.10.50.40">
    <property type="match status" value="1"/>
</dbReference>
<feature type="domain" description="PPIase FKBP-type" evidence="9">
    <location>
        <begin position="59"/>
        <end position="147"/>
    </location>
</feature>
<keyword evidence="8" id="KW-0812">Transmembrane</keyword>
<protein>
    <recommendedName>
        <fullName evidence="6">Peptidyl-prolyl cis-trans isomerase</fullName>
        <ecNumber evidence="6">5.2.1.8</ecNumber>
    </recommendedName>
</protein>
<evidence type="ECO:0000313" key="11">
    <source>
        <dbReference type="Proteomes" id="UP000321172"/>
    </source>
</evidence>
<keyword evidence="4 5" id="KW-0413">Isomerase</keyword>
<keyword evidence="8" id="KW-0472">Membrane</keyword>
<dbReference type="PANTHER" id="PTHR43811">
    <property type="entry name" value="FKBP-TYPE PEPTIDYL-PROLYL CIS-TRANS ISOMERASE FKPA"/>
    <property type="match status" value="1"/>
</dbReference>
<dbReference type="EC" id="5.2.1.8" evidence="6"/>
<organism evidence="10 11">
    <name type="scientific">Novosphingobium ginsenosidimutans</name>
    <dbReference type="NCBI Taxonomy" id="1176536"/>
    <lineage>
        <taxon>Bacteria</taxon>
        <taxon>Pseudomonadati</taxon>
        <taxon>Pseudomonadota</taxon>
        <taxon>Alphaproteobacteria</taxon>
        <taxon>Sphingomonadales</taxon>
        <taxon>Sphingomonadaceae</taxon>
        <taxon>Novosphingobium</taxon>
    </lineage>
</organism>
<evidence type="ECO:0000256" key="5">
    <source>
        <dbReference type="PROSITE-ProRule" id="PRU00277"/>
    </source>
</evidence>
<dbReference type="OrthoDB" id="9812109at2"/>
<feature type="transmembrane region" description="Helical" evidence="8">
    <location>
        <begin position="20"/>
        <end position="39"/>
    </location>
</feature>
<dbReference type="PANTHER" id="PTHR43811:SF23">
    <property type="entry name" value="FKBP-TYPE 22 KDA PEPTIDYL-PROLYL CIS-TRANS ISOMERASE"/>
    <property type="match status" value="1"/>
</dbReference>
<evidence type="ECO:0000256" key="8">
    <source>
        <dbReference type="SAM" id="Phobius"/>
    </source>
</evidence>
<dbReference type="InterPro" id="IPR001179">
    <property type="entry name" value="PPIase_FKBP_dom"/>
</dbReference>
<gene>
    <name evidence="10" type="ORF">FRF71_01780</name>
</gene>
<dbReference type="SUPFAM" id="SSF54534">
    <property type="entry name" value="FKBP-like"/>
    <property type="match status" value="1"/>
</dbReference>
<evidence type="ECO:0000256" key="6">
    <source>
        <dbReference type="RuleBase" id="RU003915"/>
    </source>
</evidence>
<dbReference type="GO" id="GO:0003755">
    <property type="term" value="F:peptidyl-prolyl cis-trans isomerase activity"/>
    <property type="evidence" value="ECO:0007669"/>
    <property type="project" value="UniProtKB-UniRule"/>
</dbReference>
<evidence type="ECO:0000256" key="2">
    <source>
        <dbReference type="ARBA" id="ARBA00006577"/>
    </source>
</evidence>
<evidence type="ECO:0000256" key="4">
    <source>
        <dbReference type="ARBA" id="ARBA00023235"/>
    </source>
</evidence>
<dbReference type="AlphaFoldDB" id="A0A5B8S289"/>
<keyword evidence="8" id="KW-1133">Transmembrane helix</keyword>
<comment type="catalytic activity">
    <reaction evidence="1 5 6">
        <text>[protein]-peptidylproline (omega=180) = [protein]-peptidylproline (omega=0)</text>
        <dbReference type="Rhea" id="RHEA:16237"/>
        <dbReference type="Rhea" id="RHEA-COMP:10747"/>
        <dbReference type="Rhea" id="RHEA-COMP:10748"/>
        <dbReference type="ChEBI" id="CHEBI:83833"/>
        <dbReference type="ChEBI" id="CHEBI:83834"/>
        <dbReference type="EC" id="5.2.1.8"/>
    </reaction>
</comment>
<comment type="similarity">
    <text evidence="2 6">Belongs to the FKBP-type PPIase family.</text>
</comment>
<accession>A0A5B8S289</accession>
<dbReference type="RefSeq" id="WP_147088946.1">
    <property type="nucleotide sequence ID" value="NZ_BAABJD010000002.1"/>
</dbReference>
<dbReference type="KEGG" id="ngf:FRF71_01780"/>
<dbReference type="Pfam" id="PF00254">
    <property type="entry name" value="FKBP_C"/>
    <property type="match status" value="1"/>
</dbReference>
<keyword evidence="11" id="KW-1185">Reference proteome</keyword>
<name>A0A5B8S289_9SPHN</name>
<keyword evidence="3 5" id="KW-0697">Rotamase</keyword>